<evidence type="ECO:0000259" key="1">
    <source>
        <dbReference type="Pfam" id="PF04909"/>
    </source>
</evidence>
<dbReference type="PhylomeDB" id="Q2JG91"/>
<evidence type="ECO:0000313" key="2">
    <source>
        <dbReference type="EMBL" id="ABD09701.1"/>
    </source>
</evidence>
<proteinExistence type="predicted"/>
<dbReference type="Gene3D" id="3.20.20.140">
    <property type="entry name" value="Metal-dependent hydrolases"/>
    <property type="match status" value="1"/>
</dbReference>
<dbReference type="Proteomes" id="UP000001937">
    <property type="component" value="Chromosome"/>
</dbReference>
<reference evidence="2 3" key="1">
    <citation type="journal article" date="2007" name="Genome Res.">
        <title>Genome characteristics of facultatively symbiotic Frankia sp. strains reflect host range and host plant biogeography.</title>
        <authorList>
            <person name="Normand P."/>
            <person name="Lapierre P."/>
            <person name="Tisa L.S."/>
            <person name="Gogarten J.P."/>
            <person name="Alloisio N."/>
            <person name="Bagnarol E."/>
            <person name="Bassi C.A."/>
            <person name="Berry A.M."/>
            <person name="Bickhart D.M."/>
            <person name="Choisne N."/>
            <person name="Couloux A."/>
            <person name="Cournoyer B."/>
            <person name="Cruveiller S."/>
            <person name="Daubin V."/>
            <person name="Demange N."/>
            <person name="Francino M.P."/>
            <person name="Goltsman E."/>
            <person name="Huang Y."/>
            <person name="Kopp O.R."/>
            <person name="Labarre L."/>
            <person name="Lapidus A."/>
            <person name="Lavire C."/>
            <person name="Marechal J."/>
            <person name="Martinez M."/>
            <person name="Mastronunzio J.E."/>
            <person name="Mullin B.C."/>
            <person name="Niemann J."/>
            <person name="Pujic P."/>
            <person name="Rawnsley T."/>
            <person name="Rouy Z."/>
            <person name="Schenowitz C."/>
            <person name="Sellstedt A."/>
            <person name="Tavares F."/>
            <person name="Tomkins J.P."/>
            <person name="Vallenet D."/>
            <person name="Valverde C."/>
            <person name="Wall L.G."/>
            <person name="Wang Y."/>
            <person name="Medigue C."/>
            <person name="Benson D.R."/>
        </authorList>
    </citation>
    <scope>NUCLEOTIDE SEQUENCE [LARGE SCALE GENOMIC DNA]</scope>
    <source>
        <strain evidence="3">DSM 45818 / CECT 9043 / CcI3</strain>
    </source>
</reference>
<organism evidence="2 3">
    <name type="scientific">Frankia casuarinae (strain DSM 45818 / CECT 9043 / HFP020203 / CcI3)</name>
    <dbReference type="NCBI Taxonomy" id="106370"/>
    <lineage>
        <taxon>Bacteria</taxon>
        <taxon>Bacillati</taxon>
        <taxon>Actinomycetota</taxon>
        <taxon>Actinomycetes</taxon>
        <taxon>Frankiales</taxon>
        <taxon>Frankiaceae</taxon>
        <taxon>Frankia</taxon>
    </lineage>
</organism>
<feature type="domain" description="Amidohydrolase-related" evidence="1">
    <location>
        <begin position="226"/>
        <end position="380"/>
    </location>
</feature>
<dbReference type="RefSeq" id="WP_011434779.1">
    <property type="nucleotide sequence ID" value="NC_007777.1"/>
</dbReference>
<gene>
    <name evidence="2" type="ordered locus">Francci3_0314</name>
</gene>
<dbReference type="PANTHER" id="PTHR43383:SF2">
    <property type="entry name" value="AMIDOHYDROLASE 2 FAMILY PROTEIN"/>
    <property type="match status" value="1"/>
</dbReference>
<sequence>MGRPVEPFVDHELVDHHCHGLVGRDLTRPEFESMITEAEHPGPPGTTLFDSQIGFALRRWCAPVLDLPAHAAPEDYLERRAELGHAEVHRRLLRACGITTFCVDAGFQPEPLTSAAELAELAGGRGVDVVRLERVAEQAAVDVITGQIGMTHLADTVRARLESTRPTMVAVKSVAAYRGGLELPAQRPTDREVAAAARGWIHEIRAGAPIRLTDPTLHAFLIWCGVDARLPIQIHVGYGDSDIDLRRGNPLLLTGLLRAIAPTEVSVLLLHCYPFHREAGYLAQVFPNIYLDLGLAIHNCGRGSAGLLAQALELAPFGKFLFSTDAFALGELYLLGAVLFRRGLSAFLAAGVADDAWTAADAKRVARLICADNARRVYNLYNPP</sequence>
<dbReference type="Pfam" id="PF04909">
    <property type="entry name" value="Amidohydro_2"/>
    <property type="match status" value="1"/>
</dbReference>
<protein>
    <submittedName>
        <fullName evidence="2">Amidohydrolase 2</fullName>
    </submittedName>
</protein>
<name>Q2JG91_FRACC</name>
<dbReference type="PANTHER" id="PTHR43383">
    <property type="entry name" value="NODULIN 6"/>
    <property type="match status" value="1"/>
</dbReference>
<dbReference type="EMBL" id="CP000249">
    <property type="protein sequence ID" value="ABD09701.1"/>
    <property type="molecule type" value="Genomic_DNA"/>
</dbReference>
<dbReference type="InterPro" id="IPR032466">
    <property type="entry name" value="Metal_Hydrolase"/>
</dbReference>
<evidence type="ECO:0000313" key="3">
    <source>
        <dbReference type="Proteomes" id="UP000001937"/>
    </source>
</evidence>
<accession>Q2JG91</accession>
<dbReference type="KEGG" id="fra:Francci3_0314"/>
<dbReference type="HOGENOM" id="CLU_017290_4_2_11"/>
<dbReference type="GO" id="GO:0016787">
    <property type="term" value="F:hydrolase activity"/>
    <property type="evidence" value="ECO:0007669"/>
    <property type="project" value="InterPro"/>
</dbReference>
<dbReference type="STRING" id="106370.Francci3_0314"/>
<dbReference type="eggNOG" id="COG2159">
    <property type="taxonomic scope" value="Bacteria"/>
</dbReference>
<dbReference type="AlphaFoldDB" id="Q2JG91"/>
<keyword evidence="3" id="KW-1185">Reference proteome</keyword>
<dbReference type="SUPFAM" id="SSF51556">
    <property type="entry name" value="Metallo-dependent hydrolases"/>
    <property type="match status" value="1"/>
</dbReference>
<dbReference type="InterPro" id="IPR006680">
    <property type="entry name" value="Amidohydro-rel"/>
</dbReference>